<feature type="chain" id="PRO_5008023912" evidence="1">
    <location>
        <begin position="20"/>
        <end position="188"/>
    </location>
</feature>
<evidence type="ECO:0000256" key="1">
    <source>
        <dbReference type="SAM" id="SignalP"/>
    </source>
</evidence>
<dbReference type="InterPro" id="IPR021958">
    <property type="entry name" value="DUF3575"/>
</dbReference>
<dbReference type="AlphaFoldDB" id="A0A174I304"/>
<protein>
    <submittedName>
        <fullName evidence="3">DUF3575 domain-containing protein</fullName>
    </submittedName>
    <submittedName>
        <fullName evidence="2">Protein of uncharacterized function (DUF3575)</fullName>
    </submittedName>
</protein>
<evidence type="ECO:0000313" key="2">
    <source>
        <dbReference type="EMBL" id="CUO80851.1"/>
    </source>
</evidence>
<evidence type="ECO:0000313" key="5">
    <source>
        <dbReference type="Proteomes" id="UP000095517"/>
    </source>
</evidence>
<dbReference type="Proteomes" id="UP000440198">
    <property type="component" value="Unassembled WGS sequence"/>
</dbReference>
<name>A0A174I304_9BACE</name>
<feature type="signal peptide" evidence="1">
    <location>
        <begin position="1"/>
        <end position="19"/>
    </location>
</feature>
<dbReference type="RefSeq" id="WP_007756596.1">
    <property type="nucleotide sequence ID" value="NZ_CABIXA010000017.1"/>
</dbReference>
<dbReference type="EMBL" id="VWAG01000013">
    <property type="protein sequence ID" value="KAA5258020.1"/>
    <property type="molecule type" value="Genomic_DNA"/>
</dbReference>
<evidence type="ECO:0000313" key="4">
    <source>
        <dbReference type="EMBL" id="KAA5258020.1"/>
    </source>
</evidence>
<evidence type="ECO:0000313" key="6">
    <source>
        <dbReference type="Proteomes" id="UP000421791"/>
    </source>
</evidence>
<accession>A0A174I304</accession>
<dbReference type="STRING" id="338188.ERS852397_02841"/>
<dbReference type="EMBL" id="VWAK01000010">
    <property type="protein sequence ID" value="KAA5230683.1"/>
    <property type="molecule type" value="Genomic_DNA"/>
</dbReference>
<keyword evidence="1" id="KW-0732">Signal</keyword>
<dbReference type="Proteomes" id="UP000095517">
    <property type="component" value="Unassembled WGS sequence"/>
</dbReference>
<organism evidence="2 5">
    <name type="scientific">Bacteroides finegoldii</name>
    <dbReference type="NCBI Taxonomy" id="338188"/>
    <lineage>
        <taxon>Bacteria</taxon>
        <taxon>Pseudomonadati</taxon>
        <taxon>Bacteroidota</taxon>
        <taxon>Bacteroidia</taxon>
        <taxon>Bacteroidales</taxon>
        <taxon>Bacteroidaceae</taxon>
        <taxon>Bacteroides</taxon>
    </lineage>
</organism>
<dbReference type="GeneID" id="92987387"/>
<evidence type="ECO:0000313" key="7">
    <source>
        <dbReference type="Proteomes" id="UP000440198"/>
    </source>
</evidence>
<keyword evidence="7" id="KW-1185">Reference proteome</keyword>
<gene>
    <name evidence="2" type="ORF">ERS852397_02841</name>
    <name evidence="4" type="ORF">F2Z09_09650</name>
    <name evidence="3" type="ORF">F2Z22_08485</name>
</gene>
<reference evidence="2 5" key="1">
    <citation type="submission" date="2015-09" db="EMBL/GenBank/DDBJ databases">
        <authorList>
            <consortium name="Pathogen Informatics"/>
        </authorList>
    </citation>
    <scope>NUCLEOTIDE SEQUENCE [LARGE SCALE GENOMIC DNA]</scope>
    <source>
        <strain evidence="2 5">2789STDY5608840</strain>
    </source>
</reference>
<sequence>MTRIVKYLFFFILLLGAGAQEMCAQQIAVKTNGLSLLAGVPNLGCELVVGERSSVDLSFYGGYKPWGTDIKLIGVQPEYRYWFNGRPMVREYIGISALGASYDMHLGKHIYDGDAIGIGITMGYSMVLGKRLNLEFSAGFGAVCFWHQQYYENDNFEDYLINNPGKTNAHGYKLFPAKLAVSISYIIR</sequence>
<dbReference type="EMBL" id="CYZH01000017">
    <property type="protein sequence ID" value="CUO80851.1"/>
    <property type="molecule type" value="Genomic_DNA"/>
</dbReference>
<evidence type="ECO:0000313" key="3">
    <source>
        <dbReference type="EMBL" id="KAA5230683.1"/>
    </source>
</evidence>
<proteinExistence type="predicted"/>
<dbReference type="Proteomes" id="UP000421791">
    <property type="component" value="Unassembled WGS sequence"/>
</dbReference>
<reference evidence="6 7" key="2">
    <citation type="journal article" date="2019" name="Nat. Med.">
        <title>A library of human gut bacterial isolates paired with longitudinal multiomics data enables mechanistic microbiome research.</title>
        <authorList>
            <person name="Poyet M."/>
            <person name="Groussin M."/>
            <person name="Gibbons S.M."/>
            <person name="Avila-Pacheco J."/>
            <person name="Jiang X."/>
            <person name="Kearney S.M."/>
            <person name="Perrotta A.R."/>
            <person name="Berdy B."/>
            <person name="Zhao S."/>
            <person name="Lieberman T.D."/>
            <person name="Swanson P.K."/>
            <person name="Smith M."/>
            <person name="Roesemann S."/>
            <person name="Alexander J.E."/>
            <person name="Rich S.A."/>
            <person name="Livny J."/>
            <person name="Vlamakis H."/>
            <person name="Clish C."/>
            <person name="Bullock K."/>
            <person name="Deik A."/>
            <person name="Scott J."/>
            <person name="Pierce K.A."/>
            <person name="Xavier R.J."/>
            <person name="Alm E.J."/>
        </authorList>
    </citation>
    <scope>NUCLEOTIDE SEQUENCE [LARGE SCALE GENOMIC DNA]</scope>
    <source>
        <strain evidence="4 7">BIOML-A2</strain>
        <strain evidence="3 6">BIOML-A6</strain>
    </source>
</reference>
<dbReference type="Pfam" id="PF12099">
    <property type="entry name" value="DUF3575"/>
    <property type="match status" value="1"/>
</dbReference>